<feature type="region of interest" description="Disordered" evidence="1">
    <location>
        <begin position="474"/>
        <end position="499"/>
    </location>
</feature>
<feature type="region of interest" description="Disordered" evidence="1">
    <location>
        <begin position="1573"/>
        <end position="1616"/>
    </location>
</feature>
<protein>
    <recommendedName>
        <fullName evidence="2">F-box domain-containing protein</fullName>
    </recommendedName>
</protein>
<evidence type="ECO:0000256" key="1">
    <source>
        <dbReference type="SAM" id="MobiDB-lite"/>
    </source>
</evidence>
<dbReference type="SUPFAM" id="SSF81383">
    <property type="entry name" value="F-box domain"/>
    <property type="match status" value="1"/>
</dbReference>
<feature type="compositionally biased region" description="Low complexity" evidence="1">
    <location>
        <begin position="373"/>
        <end position="383"/>
    </location>
</feature>
<dbReference type="Proteomes" id="UP001172684">
    <property type="component" value="Unassembled WGS sequence"/>
</dbReference>
<dbReference type="InterPro" id="IPR001810">
    <property type="entry name" value="F-box_dom"/>
</dbReference>
<feature type="region of interest" description="Disordered" evidence="1">
    <location>
        <begin position="1287"/>
        <end position="1390"/>
    </location>
</feature>
<dbReference type="Pfam" id="PF12937">
    <property type="entry name" value="F-box-like"/>
    <property type="match status" value="1"/>
</dbReference>
<comment type="caution">
    <text evidence="3">The sequence shown here is derived from an EMBL/GenBank/DDBJ whole genome shotgun (WGS) entry which is preliminary data.</text>
</comment>
<evidence type="ECO:0000259" key="2">
    <source>
        <dbReference type="PROSITE" id="PS50181"/>
    </source>
</evidence>
<feature type="region of interest" description="Disordered" evidence="1">
    <location>
        <begin position="1015"/>
        <end position="1120"/>
    </location>
</feature>
<dbReference type="CDD" id="cd09917">
    <property type="entry name" value="F-box_SF"/>
    <property type="match status" value="1"/>
</dbReference>
<reference evidence="3" key="1">
    <citation type="submission" date="2022-10" db="EMBL/GenBank/DDBJ databases">
        <title>Culturing micro-colonial fungi from biological soil crusts in the Mojave desert and describing Neophaeococcomyces mojavensis, and introducing the new genera and species Taxawa tesnikishii.</title>
        <authorList>
            <person name="Kurbessoian T."/>
            <person name="Stajich J.E."/>
        </authorList>
    </citation>
    <scope>NUCLEOTIDE SEQUENCE</scope>
    <source>
        <strain evidence="3">TK_1</strain>
    </source>
</reference>
<accession>A0ABQ9P458</accession>
<evidence type="ECO:0000313" key="3">
    <source>
        <dbReference type="EMBL" id="KAJ9669162.1"/>
    </source>
</evidence>
<feature type="domain" description="F-box" evidence="2">
    <location>
        <begin position="69"/>
        <end position="110"/>
    </location>
</feature>
<feature type="compositionally biased region" description="Basic and acidic residues" evidence="1">
    <location>
        <begin position="386"/>
        <end position="403"/>
    </location>
</feature>
<feature type="compositionally biased region" description="Polar residues" evidence="1">
    <location>
        <begin position="829"/>
        <end position="840"/>
    </location>
</feature>
<feature type="region of interest" description="Disordered" evidence="1">
    <location>
        <begin position="355"/>
        <end position="403"/>
    </location>
</feature>
<dbReference type="InterPro" id="IPR057214">
    <property type="entry name" value="DUF7892"/>
</dbReference>
<dbReference type="EMBL" id="JAPDRL010000003">
    <property type="protein sequence ID" value="KAJ9669162.1"/>
    <property type="molecule type" value="Genomic_DNA"/>
</dbReference>
<name>A0ABQ9P458_9PEZI</name>
<dbReference type="Gene3D" id="1.20.1280.50">
    <property type="match status" value="1"/>
</dbReference>
<dbReference type="InterPro" id="IPR036047">
    <property type="entry name" value="F-box-like_dom_sf"/>
</dbReference>
<evidence type="ECO:0000313" key="4">
    <source>
        <dbReference type="Proteomes" id="UP001172684"/>
    </source>
</evidence>
<feature type="region of interest" description="Disordered" evidence="1">
    <location>
        <begin position="1248"/>
        <end position="1267"/>
    </location>
</feature>
<gene>
    <name evidence="3" type="ORF">H2201_000513</name>
</gene>
<feature type="compositionally biased region" description="Basic and acidic residues" evidence="1">
    <location>
        <begin position="45"/>
        <end position="55"/>
    </location>
</feature>
<proteinExistence type="predicted"/>
<feature type="compositionally biased region" description="Low complexity" evidence="1">
    <location>
        <begin position="7"/>
        <end position="24"/>
    </location>
</feature>
<organism evidence="3 4">
    <name type="scientific">Coniosporium apollinis</name>
    <dbReference type="NCBI Taxonomy" id="61459"/>
    <lineage>
        <taxon>Eukaryota</taxon>
        <taxon>Fungi</taxon>
        <taxon>Dikarya</taxon>
        <taxon>Ascomycota</taxon>
        <taxon>Pezizomycotina</taxon>
        <taxon>Dothideomycetes</taxon>
        <taxon>Dothideomycetes incertae sedis</taxon>
        <taxon>Coniosporium</taxon>
    </lineage>
</organism>
<dbReference type="Pfam" id="PF25422">
    <property type="entry name" value="DUF7892"/>
    <property type="match status" value="1"/>
</dbReference>
<feature type="compositionally biased region" description="Basic and acidic residues" evidence="1">
    <location>
        <begin position="1029"/>
        <end position="1042"/>
    </location>
</feature>
<feature type="compositionally biased region" description="Basic and acidic residues" evidence="1">
    <location>
        <begin position="1418"/>
        <end position="1464"/>
    </location>
</feature>
<feature type="region of interest" description="Disordered" evidence="1">
    <location>
        <begin position="553"/>
        <end position="572"/>
    </location>
</feature>
<feature type="compositionally biased region" description="Polar residues" evidence="1">
    <location>
        <begin position="805"/>
        <end position="814"/>
    </location>
</feature>
<feature type="region of interest" description="Disordered" evidence="1">
    <location>
        <begin position="1"/>
        <end position="65"/>
    </location>
</feature>
<feature type="region of interest" description="Disordered" evidence="1">
    <location>
        <begin position="797"/>
        <end position="841"/>
    </location>
</feature>
<sequence length="1616" mass="179818">MEERRSSVASTASSSELYESSGATPSPKSPAETPKTSVVGKRKREALSDGTEKRPRMTPQAETITAGDASTCAKLPPEIWQYVFHYLHPSDLISLTSVNRAFRRYLTDVDLCRAGRSGQGRLAPVNPEAVWATARHLHCAARPKPLVGLTEMQMWQLTSGAKCQSCGKAAPAVPSTGNVWEGGPGPDGVRVVWPFGIRLCGECLETRSKKDTELLFSLPSGLLQALPYAFVTSTRHVVPSTVLKSSTTVPPTLSISKRYFDEHIADIQRELEEARSLGPAAAEGWSRGLEEMGNNRRSAAERWELWEAKQAADRPSTKPAPAPVTAISQLGTPLVTNASTPYTTSTAAAGIATVAGPHFLPPRPPTSLAHANPQPQQLHGLPQQPRPERNLRDANEAKAARKADIEHRCQQLNPPISPSVLRHMESFQNAMQIGVPMTDSAWEVLKPRLLAQREVAERMEAEHAAHMATLQAKLEAGRPQEPSSKELKEAQDREWDDAQKPLRTRLGMYADELIRGAWSNGRSINKDNSSKFAADVLLHVRRRFYDDLAEEDEARNATGQEPRQDPANGPPTRRLLLESMKWVYDNKIKSLAEPHRRELFLCKECVAEGNPKFYGFEGVLQHYGAKHTNDFSVGNVVVSWKEAEWPEEPPFHPEPGTAQAALYAASVSGSGSAVPGQPAFSPFQYGGYSRGASSTPQMATLGLHQFSQLSPSPYGNPLYTQYTHGPFQPPPLPANGFQGPSFQQNYAQAPGGLPFNSPQAFMAGQGPMYNSYANYAGQPNAMFSPALPPSMIADVMPAGGPQAAPDTNATNVPSLQLPATAPDPADSGSGDSPNDSTASGSHEDYLNEIAQTAKSVWTNTSGIKDFPQSVRVFVVIHHVISKFNARFGYEPSLDLFSDALATHQLMKPIKNARGLSCKTCIRHNQRPSKGRQSQLSHLADKSYEFLSLISHFKFAHLEKVKPPRRGRGAVSQLKWAEDMIEIPDEVYIREILSVPGIGDDKIRAVVEVFPHLFASSPEPPAARNASGRDMARHDPYSDRGFDQDLPLEAVHGSETRVARPKVSPPRRRRDGSIPSHDSPQSLPAVGEDEYDPRHPAIDMPPRRATVQQRSRLMQSRDVPEDDHRRRYYYAEPVEYVGDSVHRERSHRPANIETQIPRDPHDDSYGTVSRGYYRAPSPAGPRRDYEGDVAYVEYVEVPRTTRGHLRRTSSIVPAREALVERPRIETTRPLIRYVDNPDEYVEPPMDYGLERVPETRPRPSVPKMPESDVDRFLDQLDTERGGHASYATEHDHEMGDPGLSHGIPEHIPQEMPQHASRMPVDALSVAAPSGEAGTGYSSIAVTPGPPPPSGSTGPVAEPRPTASHSDRRPSAIGSEPYVSRGGRFEERSIGQVRPRYARYMRVSRGTAQAPIQRVPRPHSRFERYEVQRRRLDRERSRSPSRLAEPELDTHQYRDRSVAHPEHDEAAQAARQASHPPPREYIPMEEPTRYSPAEAPVRYRYAEPPPIYVDEYGRPIEVVRVREPYPPTRYISEQDRLPVRYVSEHHGPSEQAYEYVPYETTPSRDDRRYVYYADQPPYEEHERRVYEPVPEPPMVNERLSERPAGPPGQEVRYVEQQR</sequence>
<dbReference type="PROSITE" id="PS50181">
    <property type="entry name" value="FBOX"/>
    <property type="match status" value="1"/>
</dbReference>
<feature type="compositionally biased region" description="Basic and acidic residues" evidence="1">
    <location>
        <begin position="475"/>
        <end position="499"/>
    </location>
</feature>
<keyword evidence="4" id="KW-1185">Reference proteome</keyword>
<feature type="region of interest" description="Disordered" evidence="1">
    <location>
        <begin position="1402"/>
        <end position="1487"/>
    </location>
</feature>